<reference evidence="4" key="1">
    <citation type="submission" date="2016-10" db="EMBL/GenBank/DDBJ databases">
        <authorList>
            <person name="Varghese N."/>
            <person name="Submissions S."/>
        </authorList>
    </citation>
    <scope>NUCLEOTIDE SEQUENCE [LARGE SCALE GENOMIC DNA]</scope>
    <source>
        <strain evidence="4">DSM 22951</strain>
    </source>
</reference>
<keyword evidence="1" id="KW-1133">Transmembrane helix</keyword>
<feature type="domain" description="TadE-like" evidence="2">
    <location>
        <begin position="11"/>
        <end position="53"/>
    </location>
</feature>
<organism evidence="3 4">
    <name type="scientific">Branchiibius hedensis</name>
    <dbReference type="NCBI Taxonomy" id="672460"/>
    <lineage>
        <taxon>Bacteria</taxon>
        <taxon>Bacillati</taxon>
        <taxon>Actinomycetota</taxon>
        <taxon>Actinomycetes</taxon>
        <taxon>Micrococcales</taxon>
        <taxon>Dermacoccaceae</taxon>
        <taxon>Branchiibius</taxon>
    </lineage>
</organism>
<protein>
    <submittedName>
        <fullName evidence="3">TadE-like protein</fullName>
    </submittedName>
</protein>
<sequence>MSRSARHPERGTAAVELAGLIPILLLAALVALQFGIVGWTTLSAGWAARDAARAATLGKDPAQAARGALPGNLSAESITGGATGDAQRYTVQVHIPSLILIDLGSVSRTVEMPDIK</sequence>
<keyword evidence="1" id="KW-0812">Transmembrane</keyword>
<dbReference type="Pfam" id="PF07811">
    <property type="entry name" value="TadE"/>
    <property type="match status" value="1"/>
</dbReference>
<gene>
    <name evidence="3" type="ORF">SAMN04489750_2571</name>
</gene>
<name>A0A2Y8ZS76_9MICO</name>
<dbReference type="Proteomes" id="UP000250028">
    <property type="component" value="Unassembled WGS sequence"/>
</dbReference>
<keyword evidence="1" id="KW-0472">Membrane</keyword>
<accession>A0A2Y8ZS76</accession>
<evidence type="ECO:0000313" key="4">
    <source>
        <dbReference type="Proteomes" id="UP000250028"/>
    </source>
</evidence>
<feature type="transmembrane region" description="Helical" evidence="1">
    <location>
        <begin position="20"/>
        <end position="42"/>
    </location>
</feature>
<dbReference type="InterPro" id="IPR012495">
    <property type="entry name" value="TadE-like_dom"/>
</dbReference>
<dbReference type="RefSeq" id="WP_170119863.1">
    <property type="nucleotide sequence ID" value="NZ_QGDN01000001.1"/>
</dbReference>
<evidence type="ECO:0000313" key="3">
    <source>
        <dbReference type="EMBL" id="SSA35221.1"/>
    </source>
</evidence>
<evidence type="ECO:0000256" key="1">
    <source>
        <dbReference type="SAM" id="Phobius"/>
    </source>
</evidence>
<keyword evidence="4" id="KW-1185">Reference proteome</keyword>
<evidence type="ECO:0000259" key="2">
    <source>
        <dbReference type="Pfam" id="PF07811"/>
    </source>
</evidence>
<proteinExistence type="predicted"/>
<dbReference type="AlphaFoldDB" id="A0A2Y8ZS76"/>
<dbReference type="EMBL" id="UESZ01000001">
    <property type="protein sequence ID" value="SSA35221.1"/>
    <property type="molecule type" value="Genomic_DNA"/>
</dbReference>